<dbReference type="Proteomes" id="UP000075538">
    <property type="component" value="Unassembled WGS sequence"/>
</dbReference>
<organism evidence="2 3">
    <name type="scientific">Acetobacter malorum</name>
    <dbReference type="NCBI Taxonomy" id="178901"/>
    <lineage>
        <taxon>Bacteria</taxon>
        <taxon>Pseudomonadati</taxon>
        <taxon>Pseudomonadota</taxon>
        <taxon>Alphaproteobacteria</taxon>
        <taxon>Acetobacterales</taxon>
        <taxon>Acetobacteraceae</taxon>
        <taxon>Acetobacter</taxon>
    </lineage>
</organism>
<name>A0A149V1Z8_9PROT</name>
<dbReference type="AlphaFoldDB" id="A0A149V1Z8"/>
<feature type="compositionally biased region" description="Low complexity" evidence="1">
    <location>
        <begin position="58"/>
        <end position="77"/>
    </location>
</feature>
<sequence>MARDYRPKHAHARLLSGGAPHARAHHANPARAPSERPVYLPHRLPPAWQHRRPPPPRSLSRPYSPEAALHPARPAARPVRRCQKAP</sequence>
<reference evidence="2 3" key="1">
    <citation type="submission" date="2015-06" db="EMBL/GenBank/DDBJ databases">
        <title>Improved classification and identification of acetic acid bacteria using matrix-assisted laser desorption/ionization time-of-flight mass spectrometry; Gluconobacter nephelii and Gluconobacter uchimurae are later heterotypic synonyms of Gluconobacter japonicus and Gluconobacter oxydans, respectively.</title>
        <authorList>
            <person name="Li L."/>
            <person name="Cleenwerck I."/>
            <person name="De Vuyst L."/>
            <person name="Vandamme P."/>
        </authorList>
    </citation>
    <scope>NUCLEOTIDE SEQUENCE [LARGE SCALE GENOMIC DNA]</scope>
    <source>
        <strain evidence="2 3">LMG 1604</strain>
    </source>
</reference>
<protein>
    <submittedName>
        <fullName evidence="2">Uncharacterized protein</fullName>
    </submittedName>
</protein>
<accession>A0A149V1Z8</accession>
<evidence type="ECO:0000256" key="1">
    <source>
        <dbReference type="SAM" id="MobiDB-lite"/>
    </source>
</evidence>
<comment type="caution">
    <text evidence="2">The sequence shown here is derived from an EMBL/GenBank/DDBJ whole genome shotgun (WGS) entry which is preliminary data.</text>
</comment>
<evidence type="ECO:0000313" key="3">
    <source>
        <dbReference type="Proteomes" id="UP000075538"/>
    </source>
</evidence>
<proteinExistence type="predicted"/>
<feature type="region of interest" description="Disordered" evidence="1">
    <location>
        <begin position="1"/>
        <end position="86"/>
    </location>
</feature>
<dbReference type="EMBL" id="LHZZ01000624">
    <property type="protein sequence ID" value="KXV74159.1"/>
    <property type="molecule type" value="Genomic_DNA"/>
</dbReference>
<gene>
    <name evidence="2" type="ORF">AD953_12905</name>
</gene>
<evidence type="ECO:0000313" key="2">
    <source>
        <dbReference type="EMBL" id="KXV74159.1"/>
    </source>
</evidence>